<dbReference type="PANTHER" id="PTHR12289:SF38">
    <property type="entry name" value="METAXIN-2"/>
    <property type="match status" value="1"/>
</dbReference>
<dbReference type="FunCoup" id="A0A6P6YA21">
    <property type="interactions" value="1155"/>
</dbReference>
<sequence length="241" mass="28575">MVYLTEMVIEQMKNAQNAKQGQNKVVIIQSLNNLQIMLPELGYVNALRAYLEFNKIDYQIDERSNAEWMSPDGQLPLIKYGRQLVSGFLPIIEFINKQFEIKVNDISTERQAILDLFNKVIIDAELYYTWLDKDTFEKYTKFSYAYGKPWPLNNILCWLKRRDIAWRIQDDTNRQNSLEEFLREISRITSIPMDDDKAASRELLCLIYGHIKAINSYDKTYEPLRKMVKQYPSLLQFVEKF</sequence>
<keyword evidence="4" id="KW-0653">Protein transport</keyword>
<gene>
    <name evidence="8" type="primary">LOC113796274</name>
</gene>
<evidence type="ECO:0000313" key="8">
    <source>
        <dbReference type="RefSeq" id="XP_027202313.1"/>
    </source>
</evidence>
<dbReference type="Pfam" id="PF10568">
    <property type="entry name" value="Tom37"/>
    <property type="match status" value="1"/>
</dbReference>
<dbReference type="OrthoDB" id="198787at2759"/>
<dbReference type="InterPro" id="IPR019564">
    <property type="entry name" value="Sam37/metaxin_N"/>
</dbReference>
<evidence type="ECO:0000256" key="1">
    <source>
        <dbReference type="ARBA" id="ARBA00004294"/>
    </source>
</evidence>
<reference evidence="8" key="1">
    <citation type="submission" date="2025-08" db="UniProtKB">
        <authorList>
            <consortium name="RefSeq"/>
        </authorList>
    </citation>
    <scope>IDENTIFICATION</scope>
    <source>
        <strain evidence="8">Airmid</strain>
    </source>
</reference>
<evidence type="ECO:0000256" key="2">
    <source>
        <dbReference type="ARBA" id="ARBA00022448"/>
    </source>
</evidence>
<proteinExistence type="predicted"/>
<evidence type="ECO:0000256" key="4">
    <source>
        <dbReference type="ARBA" id="ARBA00022927"/>
    </source>
</evidence>
<dbReference type="GO" id="GO:0007005">
    <property type="term" value="P:mitochondrion organization"/>
    <property type="evidence" value="ECO:0007669"/>
    <property type="project" value="TreeGrafter"/>
</dbReference>
<evidence type="ECO:0000256" key="3">
    <source>
        <dbReference type="ARBA" id="ARBA00022787"/>
    </source>
</evidence>
<evidence type="ECO:0000256" key="5">
    <source>
        <dbReference type="ARBA" id="ARBA00023128"/>
    </source>
</evidence>
<dbReference type="GO" id="GO:0015031">
    <property type="term" value="P:protein transport"/>
    <property type="evidence" value="ECO:0007669"/>
    <property type="project" value="UniProtKB-KW"/>
</dbReference>
<dbReference type="AlphaFoldDB" id="A0A6P6YA21"/>
<keyword evidence="3" id="KW-1000">Mitochondrion outer membrane</keyword>
<dbReference type="Proteomes" id="UP000515146">
    <property type="component" value="Unplaced"/>
</dbReference>
<comment type="subcellular location">
    <subcellularLocation>
        <location evidence="1">Mitochondrion outer membrane</location>
    </subcellularLocation>
</comment>
<evidence type="ECO:0000313" key="7">
    <source>
        <dbReference type="Proteomes" id="UP000515146"/>
    </source>
</evidence>
<keyword evidence="5" id="KW-0496">Mitochondrion</keyword>
<keyword evidence="2" id="KW-0813">Transport</keyword>
<accession>A0A6P6YA21</accession>
<dbReference type="RefSeq" id="XP_027202313.1">
    <property type="nucleotide sequence ID" value="XM_027346512.1"/>
</dbReference>
<evidence type="ECO:0000256" key="6">
    <source>
        <dbReference type="ARBA" id="ARBA00023136"/>
    </source>
</evidence>
<dbReference type="KEGG" id="dpte:113796274"/>
<keyword evidence="6" id="KW-0472">Membrane</keyword>
<dbReference type="PANTHER" id="PTHR12289">
    <property type="entry name" value="METAXIN RELATED"/>
    <property type="match status" value="1"/>
</dbReference>
<name>A0A6P6YA21_DERPT</name>
<keyword evidence="7" id="KW-1185">Reference proteome</keyword>
<organism evidence="7 8">
    <name type="scientific">Dermatophagoides pteronyssinus</name>
    <name type="common">European house dust mite</name>
    <dbReference type="NCBI Taxonomy" id="6956"/>
    <lineage>
        <taxon>Eukaryota</taxon>
        <taxon>Metazoa</taxon>
        <taxon>Ecdysozoa</taxon>
        <taxon>Arthropoda</taxon>
        <taxon>Chelicerata</taxon>
        <taxon>Arachnida</taxon>
        <taxon>Acari</taxon>
        <taxon>Acariformes</taxon>
        <taxon>Sarcoptiformes</taxon>
        <taxon>Astigmata</taxon>
        <taxon>Psoroptidia</taxon>
        <taxon>Analgoidea</taxon>
        <taxon>Pyroglyphidae</taxon>
        <taxon>Dermatophagoidinae</taxon>
        <taxon>Dermatophagoides</taxon>
    </lineage>
</organism>
<dbReference type="GO" id="GO:0001401">
    <property type="term" value="C:SAM complex"/>
    <property type="evidence" value="ECO:0007669"/>
    <property type="project" value="InterPro"/>
</dbReference>
<dbReference type="InterPro" id="IPR050931">
    <property type="entry name" value="Mito_Protein_Transport_Metaxin"/>
</dbReference>
<dbReference type="OMA" id="PNMELAE"/>
<protein>
    <submittedName>
        <fullName evidence="8">Metaxin-2-like</fullName>
    </submittedName>
</protein>
<dbReference type="InParanoid" id="A0A6P6YA21"/>